<keyword evidence="1" id="KW-1133">Transmembrane helix</keyword>
<keyword evidence="1" id="KW-0472">Membrane</keyword>
<name>A0ABD1L5X4_9FABA</name>
<accession>A0ABD1L5X4</accession>
<feature type="transmembrane region" description="Helical" evidence="1">
    <location>
        <begin position="30"/>
        <end position="53"/>
    </location>
</feature>
<keyword evidence="1" id="KW-0812">Transmembrane</keyword>
<proteinExistence type="predicted"/>
<dbReference type="Proteomes" id="UP001603857">
    <property type="component" value="Unassembled WGS sequence"/>
</dbReference>
<dbReference type="EMBL" id="JBGMDY010000011">
    <property type="protein sequence ID" value="KAL2318768.1"/>
    <property type="molecule type" value="Genomic_DNA"/>
</dbReference>
<protein>
    <submittedName>
        <fullName evidence="2">Uncharacterized protein</fullName>
    </submittedName>
</protein>
<evidence type="ECO:0000313" key="3">
    <source>
        <dbReference type="Proteomes" id="UP001603857"/>
    </source>
</evidence>
<reference evidence="2 3" key="1">
    <citation type="submission" date="2024-08" db="EMBL/GenBank/DDBJ databases">
        <title>Insights into the chromosomal genome structure of Flemingia macrophylla.</title>
        <authorList>
            <person name="Ding Y."/>
            <person name="Zhao Y."/>
            <person name="Bi W."/>
            <person name="Wu M."/>
            <person name="Zhao G."/>
            <person name="Gong Y."/>
            <person name="Li W."/>
            <person name="Zhang P."/>
        </authorList>
    </citation>
    <scope>NUCLEOTIDE SEQUENCE [LARGE SCALE GENOMIC DNA]</scope>
    <source>
        <strain evidence="2">DYQJB</strain>
        <tissue evidence="2">Leaf</tissue>
    </source>
</reference>
<evidence type="ECO:0000256" key="1">
    <source>
        <dbReference type="SAM" id="Phobius"/>
    </source>
</evidence>
<organism evidence="2 3">
    <name type="scientific">Flemingia macrophylla</name>
    <dbReference type="NCBI Taxonomy" id="520843"/>
    <lineage>
        <taxon>Eukaryota</taxon>
        <taxon>Viridiplantae</taxon>
        <taxon>Streptophyta</taxon>
        <taxon>Embryophyta</taxon>
        <taxon>Tracheophyta</taxon>
        <taxon>Spermatophyta</taxon>
        <taxon>Magnoliopsida</taxon>
        <taxon>eudicotyledons</taxon>
        <taxon>Gunneridae</taxon>
        <taxon>Pentapetalae</taxon>
        <taxon>rosids</taxon>
        <taxon>fabids</taxon>
        <taxon>Fabales</taxon>
        <taxon>Fabaceae</taxon>
        <taxon>Papilionoideae</taxon>
        <taxon>50 kb inversion clade</taxon>
        <taxon>NPAAA clade</taxon>
        <taxon>indigoferoid/millettioid clade</taxon>
        <taxon>Phaseoleae</taxon>
        <taxon>Flemingia</taxon>
    </lineage>
</organism>
<dbReference type="AlphaFoldDB" id="A0ABD1L5X4"/>
<sequence>MTSLFERPLHHTLTPLQSLGLSFAASISRVAAFALHVTTSAPLVVASALPFAASTSKRRRLRLRASPPPPLRASASAHPTLNPSLCLSAPNPSAATHAPPFTIPLLRFLPLRSWTTSKG</sequence>
<keyword evidence="3" id="KW-1185">Reference proteome</keyword>
<evidence type="ECO:0000313" key="2">
    <source>
        <dbReference type="EMBL" id="KAL2318768.1"/>
    </source>
</evidence>
<comment type="caution">
    <text evidence="2">The sequence shown here is derived from an EMBL/GenBank/DDBJ whole genome shotgun (WGS) entry which is preliminary data.</text>
</comment>
<gene>
    <name evidence="2" type="ORF">Fmac_032644</name>
</gene>